<dbReference type="InterPro" id="IPR047650">
    <property type="entry name" value="Transpos_IS110"/>
</dbReference>
<gene>
    <name evidence="2" type="ORF">HRJ53_25815</name>
</gene>
<feature type="domain" description="Transposase IS116/IS110/IS902 C-terminal" evidence="1">
    <location>
        <begin position="132"/>
        <end position="215"/>
    </location>
</feature>
<dbReference type="EMBL" id="JACDQQ010002489">
    <property type="protein sequence ID" value="MBA0088418.1"/>
    <property type="molecule type" value="Genomic_DNA"/>
</dbReference>
<dbReference type="AlphaFoldDB" id="A0A7V8NVX5"/>
<dbReference type="Pfam" id="PF02371">
    <property type="entry name" value="Transposase_20"/>
    <property type="match status" value="1"/>
</dbReference>
<organism evidence="2 3">
    <name type="scientific">Candidatus Acidiferrum panamense</name>
    <dbReference type="NCBI Taxonomy" id="2741543"/>
    <lineage>
        <taxon>Bacteria</taxon>
        <taxon>Pseudomonadati</taxon>
        <taxon>Acidobacteriota</taxon>
        <taxon>Terriglobia</taxon>
        <taxon>Candidatus Acidiferrales</taxon>
        <taxon>Candidatus Acidiferrum</taxon>
    </lineage>
</organism>
<protein>
    <submittedName>
        <fullName evidence="2">IS110 family transposase</fullName>
    </submittedName>
</protein>
<dbReference type="InterPro" id="IPR003346">
    <property type="entry name" value="Transposase_20"/>
</dbReference>
<dbReference type="GO" id="GO:0003677">
    <property type="term" value="F:DNA binding"/>
    <property type="evidence" value="ECO:0007669"/>
    <property type="project" value="InterPro"/>
</dbReference>
<evidence type="ECO:0000313" key="2">
    <source>
        <dbReference type="EMBL" id="MBA0088418.1"/>
    </source>
</evidence>
<dbReference type="PANTHER" id="PTHR33055">
    <property type="entry name" value="TRANSPOSASE FOR INSERTION SEQUENCE ELEMENT IS1111A"/>
    <property type="match status" value="1"/>
</dbReference>
<accession>A0A7V8NVX5</accession>
<comment type="caution">
    <text evidence="2">The sequence shown here is derived from an EMBL/GenBank/DDBJ whole genome shotgun (WGS) entry which is preliminary data.</text>
</comment>
<reference evidence="2" key="1">
    <citation type="submission" date="2020-06" db="EMBL/GenBank/DDBJ databases">
        <title>Legume-microbial interactions unlock mineral nutrients during tropical forest succession.</title>
        <authorList>
            <person name="Epihov D.Z."/>
        </authorList>
    </citation>
    <scope>NUCLEOTIDE SEQUENCE [LARGE SCALE GENOMIC DNA]</scope>
    <source>
        <strain evidence="2">Pan2503</strain>
    </source>
</reference>
<sequence length="264" mass="29473">MYSQLWRYYPQMLGLSDDLAAGWLLDLWTMAPTPAKAMHLRKTSVAQLLKRNRIRRIDAETVLRALREPAINVADGVAEAATIHIGSLVTRLRVVSRELHDAMRKLDELCACLDEPSPTAAEHGGSGRQDVKILKSMPGIGKIILAILLAEASGPLSRRDYQALRTLSGVAPVTKQSGKSRMVVRRYAAHVRLRDAVYHWARVAIQHDPRSHSRYVALRQRGHSHGRAIRGVADRLLALACTLLQRQTVFDRDFSRGEELTAVP</sequence>
<dbReference type="GO" id="GO:0006313">
    <property type="term" value="P:DNA transposition"/>
    <property type="evidence" value="ECO:0007669"/>
    <property type="project" value="InterPro"/>
</dbReference>
<name>A0A7V8NVX5_9BACT</name>
<evidence type="ECO:0000259" key="1">
    <source>
        <dbReference type="Pfam" id="PF02371"/>
    </source>
</evidence>
<dbReference type="GO" id="GO:0004803">
    <property type="term" value="F:transposase activity"/>
    <property type="evidence" value="ECO:0007669"/>
    <property type="project" value="InterPro"/>
</dbReference>
<evidence type="ECO:0000313" key="3">
    <source>
        <dbReference type="Proteomes" id="UP000567293"/>
    </source>
</evidence>
<proteinExistence type="predicted"/>
<dbReference type="Proteomes" id="UP000567293">
    <property type="component" value="Unassembled WGS sequence"/>
</dbReference>
<dbReference type="PANTHER" id="PTHR33055:SF3">
    <property type="entry name" value="PUTATIVE TRANSPOSASE FOR IS117-RELATED"/>
    <property type="match status" value="1"/>
</dbReference>
<keyword evidence="3" id="KW-1185">Reference proteome</keyword>